<gene>
    <name evidence="2" type="ORF">BOKJ2_LOCUS4882</name>
</gene>
<keyword evidence="1" id="KW-0175">Coiled coil</keyword>
<feature type="coiled-coil region" evidence="1">
    <location>
        <begin position="110"/>
        <end position="165"/>
    </location>
</feature>
<dbReference type="Proteomes" id="UP000614601">
    <property type="component" value="Unassembled WGS sequence"/>
</dbReference>
<comment type="caution">
    <text evidence="2">The sequence shown here is derived from an EMBL/GenBank/DDBJ whole genome shotgun (WGS) entry which is preliminary data.</text>
</comment>
<dbReference type="EMBL" id="CAJFDH010000002">
    <property type="protein sequence ID" value="CAD5213081.1"/>
    <property type="molecule type" value="Genomic_DNA"/>
</dbReference>
<dbReference type="Proteomes" id="UP000783686">
    <property type="component" value="Unassembled WGS sequence"/>
</dbReference>
<keyword evidence="3" id="KW-1185">Reference proteome</keyword>
<organism evidence="2 3">
    <name type="scientific">Bursaphelenchus okinawaensis</name>
    <dbReference type="NCBI Taxonomy" id="465554"/>
    <lineage>
        <taxon>Eukaryota</taxon>
        <taxon>Metazoa</taxon>
        <taxon>Ecdysozoa</taxon>
        <taxon>Nematoda</taxon>
        <taxon>Chromadorea</taxon>
        <taxon>Rhabditida</taxon>
        <taxon>Tylenchina</taxon>
        <taxon>Tylenchomorpha</taxon>
        <taxon>Aphelenchoidea</taxon>
        <taxon>Aphelenchoididae</taxon>
        <taxon>Bursaphelenchus</taxon>
    </lineage>
</organism>
<dbReference type="EMBL" id="CAJFCW020000002">
    <property type="protein sequence ID" value="CAG9098999.1"/>
    <property type="molecule type" value="Genomic_DNA"/>
</dbReference>
<name>A0A811KCN1_9BILA</name>
<proteinExistence type="predicted"/>
<protein>
    <submittedName>
        <fullName evidence="2">Uncharacterized protein</fullName>
    </submittedName>
</protein>
<dbReference type="OrthoDB" id="10529688at2759"/>
<dbReference type="AlphaFoldDB" id="A0A811KCN1"/>
<accession>A0A811KCN1</accession>
<evidence type="ECO:0000313" key="3">
    <source>
        <dbReference type="Proteomes" id="UP000614601"/>
    </source>
</evidence>
<reference evidence="2" key="1">
    <citation type="submission" date="2020-09" db="EMBL/GenBank/DDBJ databases">
        <authorList>
            <person name="Kikuchi T."/>
        </authorList>
    </citation>
    <scope>NUCLEOTIDE SEQUENCE</scope>
    <source>
        <strain evidence="2">SH1</strain>
    </source>
</reference>
<evidence type="ECO:0000313" key="2">
    <source>
        <dbReference type="EMBL" id="CAD5213081.1"/>
    </source>
</evidence>
<sequence>MADLLKKVKSKLFKHKKAKKERNEIKTSTPQINRTAVRLIREYEDVRSKVETPKKYSQLFKPATVRRLKTKSVAMGEDLDYVDSDSDDYSFVRNSAKRVSFNPHVRDDEVDALRAKYYKLERDFAVAQRQLQNNTRRSIRFQRLYKAEKENKRHLERENKLLKKSFVDLVDRTFNQSDSSMEFYETANTTCTAGAPEGMVDANVSETLLQL</sequence>
<evidence type="ECO:0000256" key="1">
    <source>
        <dbReference type="SAM" id="Coils"/>
    </source>
</evidence>